<dbReference type="Gene3D" id="3.40.50.720">
    <property type="entry name" value="NAD(P)-binding Rossmann-like Domain"/>
    <property type="match status" value="1"/>
</dbReference>
<dbReference type="Proteomes" id="UP000400924">
    <property type="component" value="Unassembled WGS sequence"/>
</dbReference>
<protein>
    <submittedName>
        <fullName evidence="2">Myo-inositol-1-phosphate synthase</fullName>
    </submittedName>
</protein>
<dbReference type="InterPro" id="IPR013021">
    <property type="entry name" value="Myo-inos-1-P_Synthase_GAPDH"/>
</dbReference>
<organism evidence="2 3">
    <name type="scientific">Streptomyces spongiae</name>
    <dbReference type="NCBI Taxonomy" id="565072"/>
    <lineage>
        <taxon>Bacteria</taxon>
        <taxon>Bacillati</taxon>
        <taxon>Actinomycetota</taxon>
        <taxon>Actinomycetes</taxon>
        <taxon>Kitasatosporales</taxon>
        <taxon>Streptomycetaceae</taxon>
        <taxon>Streptomyces</taxon>
    </lineage>
</organism>
<dbReference type="RefSeq" id="WP_152771116.1">
    <property type="nucleotide sequence ID" value="NZ_VJZC01000047.1"/>
</dbReference>
<feature type="domain" description="Myo-inositol-1-phosphate synthase GAPDH-like" evidence="1">
    <location>
        <begin position="195"/>
        <end position="300"/>
    </location>
</feature>
<dbReference type="Gene3D" id="3.30.360.10">
    <property type="entry name" value="Dihydrodipicolinate Reductase, domain 2"/>
    <property type="match status" value="1"/>
</dbReference>
<dbReference type="PANTHER" id="PTHR43125:SF1">
    <property type="entry name" value="INOSITOL-3-PHOSPHATE SYNTHASE"/>
    <property type="match status" value="1"/>
</dbReference>
<dbReference type="GO" id="GO:0006021">
    <property type="term" value="P:inositol biosynthetic process"/>
    <property type="evidence" value="ECO:0007669"/>
    <property type="project" value="TreeGrafter"/>
</dbReference>
<keyword evidence="3" id="KW-1185">Reference proteome</keyword>
<evidence type="ECO:0000313" key="2">
    <source>
        <dbReference type="EMBL" id="MPY57515.1"/>
    </source>
</evidence>
<dbReference type="GO" id="GO:0004512">
    <property type="term" value="F:inositol-3-phosphate synthase activity"/>
    <property type="evidence" value="ECO:0007669"/>
    <property type="project" value="TreeGrafter"/>
</dbReference>
<dbReference type="InterPro" id="IPR036291">
    <property type="entry name" value="NAD(P)-bd_dom_sf"/>
</dbReference>
<sequence length="370" mass="38936">MTDRFIRVALAGIGSCASSFVQATVLSRDSGPRMAGVMHEHIGGYRLGDVEFVAAFDVDGNKVGQDLADAIAVAPTAALNHVPVPLTGVRVRSGPLLDGLDGNLSEMVHPHPDCASLTAADVTAALRQSRAQVLVCFLPTGSTAAVQAYARASAEAGVAFVNATPEPVANRAELVELFVSRGVPLLGDDLRSHLGATTLHTALLELLQSRGMHVANTYQLNVGGNMDFYNLADPTRSRSKQISKRRALTSAGIDSDDVAAGPNGYVKYLGDRKVCFLRIEAEGILGTPVSMEIRLEVEDSPNAASVVANAVRIARTAADQGLVGVVDPVCPFLFKSPPAGLPESEALRRFQHFVEKSARPATAYTGAARS</sequence>
<evidence type="ECO:0000259" key="1">
    <source>
        <dbReference type="Pfam" id="PF01658"/>
    </source>
</evidence>
<dbReference type="AlphaFoldDB" id="A0A5N8XG36"/>
<dbReference type="SUPFAM" id="SSF55347">
    <property type="entry name" value="Glyceraldehyde-3-phosphate dehydrogenase-like, C-terminal domain"/>
    <property type="match status" value="1"/>
</dbReference>
<proteinExistence type="predicted"/>
<evidence type="ECO:0000313" key="3">
    <source>
        <dbReference type="Proteomes" id="UP000400924"/>
    </source>
</evidence>
<gene>
    <name evidence="2" type="ORF">FNH08_10195</name>
</gene>
<name>A0A5N8XG36_9ACTN</name>
<dbReference type="Pfam" id="PF01658">
    <property type="entry name" value="Inos-1-P_synth"/>
    <property type="match status" value="1"/>
</dbReference>
<dbReference type="SUPFAM" id="SSF51735">
    <property type="entry name" value="NAD(P)-binding Rossmann-fold domains"/>
    <property type="match status" value="1"/>
</dbReference>
<dbReference type="PANTHER" id="PTHR43125">
    <property type="entry name" value="INOSITOL-3-PHOSPHATE SYNTHASE"/>
    <property type="match status" value="1"/>
</dbReference>
<reference evidence="2 3" key="1">
    <citation type="submission" date="2019-07" db="EMBL/GenBank/DDBJ databases">
        <title>New species of Amycolatopsis and Streptomyces.</title>
        <authorList>
            <person name="Duangmal K."/>
            <person name="Teo W.F.A."/>
            <person name="Lipun K."/>
        </authorList>
    </citation>
    <scope>NUCLEOTIDE SEQUENCE [LARGE SCALE GENOMIC DNA]</scope>
    <source>
        <strain evidence="2 3">NBRC 106415</strain>
    </source>
</reference>
<dbReference type="InterPro" id="IPR052199">
    <property type="entry name" value="MIPS"/>
</dbReference>
<dbReference type="EMBL" id="VJZC01000047">
    <property type="protein sequence ID" value="MPY57515.1"/>
    <property type="molecule type" value="Genomic_DNA"/>
</dbReference>
<dbReference type="OrthoDB" id="4325948at2"/>
<accession>A0A5N8XG36</accession>
<comment type="caution">
    <text evidence="2">The sequence shown here is derived from an EMBL/GenBank/DDBJ whole genome shotgun (WGS) entry which is preliminary data.</text>
</comment>